<comment type="similarity">
    <text evidence="10">Belongs to the SecD/SecF family. SecF subfamily.</text>
</comment>
<dbReference type="PRINTS" id="PR01755">
    <property type="entry name" value="SECFTRNLCASE"/>
</dbReference>
<keyword evidence="5 9" id="KW-0653">Protein transport</keyword>
<comment type="subcellular location">
    <subcellularLocation>
        <location evidence="1 9">Cell membrane</location>
        <topology evidence="1 9">Multi-pass membrane protein</topology>
    </subcellularLocation>
</comment>
<evidence type="ECO:0000256" key="3">
    <source>
        <dbReference type="ARBA" id="ARBA00022475"/>
    </source>
</evidence>
<dbReference type="NCBIfam" id="NF009585">
    <property type="entry name" value="PRK13024.1-5"/>
    <property type="match status" value="1"/>
</dbReference>
<feature type="transmembrane region" description="Helical" evidence="9">
    <location>
        <begin position="620"/>
        <end position="642"/>
    </location>
</feature>
<organism evidence="14 15">
    <name type="scientific">Alistipes inops</name>
    <dbReference type="NCBI Taxonomy" id="1501391"/>
    <lineage>
        <taxon>Bacteria</taxon>
        <taxon>Pseudomonadati</taxon>
        <taxon>Bacteroidota</taxon>
        <taxon>Bacteroidia</taxon>
        <taxon>Bacteroidales</taxon>
        <taxon>Rikenellaceae</taxon>
        <taxon>Alistipes</taxon>
    </lineage>
</organism>
<comment type="function">
    <text evidence="9">Part of the Sec protein translocase complex. Interacts with the SecYEG preprotein conducting channel. SecDF uses the proton motive force (PMF) to complete protein translocation after the ATP-dependent function of SecA.</text>
</comment>
<evidence type="ECO:0000259" key="13">
    <source>
        <dbReference type="Pfam" id="PF22599"/>
    </source>
</evidence>
<dbReference type="InterPro" id="IPR005665">
    <property type="entry name" value="SecF_bac"/>
</dbReference>
<comment type="caution">
    <text evidence="9">Lacks conserved residue(s) required for the propagation of feature annotation.</text>
</comment>
<dbReference type="Pfam" id="PF22599">
    <property type="entry name" value="SecDF_P1_head"/>
    <property type="match status" value="1"/>
</dbReference>
<feature type="domain" description="Protein translocase subunit SecDF P1" evidence="12">
    <location>
        <begin position="181"/>
        <end position="237"/>
    </location>
</feature>
<comment type="subunit">
    <text evidence="9">Forms a complex with SecF. Part of the essential Sec protein translocation apparatus which comprises SecA, SecYEG and auxiliary proteins SecDF. Other proteins may also be involved.</text>
</comment>
<evidence type="ECO:0000256" key="1">
    <source>
        <dbReference type="ARBA" id="ARBA00004651"/>
    </source>
</evidence>
<dbReference type="Gene3D" id="1.20.1640.10">
    <property type="entry name" value="Multidrug efflux transporter AcrB transmembrane domain"/>
    <property type="match status" value="2"/>
</dbReference>
<evidence type="ECO:0000256" key="5">
    <source>
        <dbReference type="ARBA" id="ARBA00022927"/>
    </source>
</evidence>
<comment type="similarity">
    <text evidence="9">Belongs to the SecD/SecF family. SecD subfamily.</text>
</comment>
<feature type="transmembrane region" description="Helical" evidence="9">
    <location>
        <begin position="578"/>
        <end position="599"/>
    </location>
</feature>
<feature type="domain" description="SecDF P1 head subdomain" evidence="13">
    <location>
        <begin position="407"/>
        <end position="503"/>
    </location>
</feature>
<dbReference type="EMBL" id="JRGF01000003">
    <property type="protein sequence ID" value="KHE42658.1"/>
    <property type="molecule type" value="Genomic_DNA"/>
</dbReference>
<evidence type="ECO:0000259" key="11">
    <source>
        <dbReference type="Pfam" id="PF02355"/>
    </source>
</evidence>
<keyword evidence="8 9" id="KW-0472">Membrane</keyword>
<evidence type="ECO:0000256" key="10">
    <source>
        <dbReference type="HAMAP-Rule" id="MF_01464"/>
    </source>
</evidence>
<feature type="transmembrane region" description="Helical" evidence="9">
    <location>
        <begin position="648"/>
        <end position="672"/>
    </location>
</feature>
<comment type="caution">
    <text evidence="14">The sequence shown here is derived from an EMBL/GenBank/DDBJ whole genome shotgun (WGS) entry which is preliminary data.</text>
</comment>
<accession>A0ABR4YLE7</accession>
<comment type="subunit">
    <text evidence="10">Forms a complex with SecD. Part of the essential Sec protein translocation apparatus which comprises SecA, SecYEG and auxiliary proteins SecDF. Other proteins may also be involved.</text>
</comment>
<evidence type="ECO:0000313" key="15">
    <source>
        <dbReference type="Proteomes" id="UP000030889"/>
    </source>
</evidence>
<feature type="transmembrane region" description="Helical" evidence="9">
    <location>
        <begin position="526"/>
        <end position="544"/>
    </location>
</feature>
<dbReference type="InterPro" id="IPR005791">
    <property type="entry name" value="SecD"/>
</dbReference>
<keyword evidence="15" id="KW-1185">Reference proteome</keyword>
<dbReference type="InterPro" id="IPR022646">
    <property type="entry name" value="SecD/SecF_CS"/>
</dbReference>
<keyword evidence="6 9" id="KW-1133">Transmembrane helix</keyword>
<evidence type="ECO:0000256" key="4">
    <source>
        <dbReference type="ARBA" id="ARBA00022692"/>
    </source>
</evidence>
<keyword evidence="2 9" id="KW-0813">Transport</keyword>
<keyword evidence="4 9" id="KW-0812">Transmembrane</keyword>
<feature type="transmembrane region" description="Helical" evidence="9">
    <location>
        <begin position="551"/>
        <end position="572"/>
    </location>
</feature>
<dbReference type="InterPro" id="IPR022645">
    <property type="entry name" value="SecD/SecF_bac"/>
</dbReference>
<keyword evidence="3 9" id="KW-1003">Cell membrane</keyword>
<feature type="transmembrane region" description="Helical" evidence="9">
    <location>
        <begin position="884"/>
        <end position="905"/>
    </location>
</feature>
<dbReference type="HAMAP" id="MF_01464_B">
    <property type="entry name" value="SecF_B"/>
    <property type="match status" value="1"/>
</dbReference>
<keyword evidence="7 9" id="KW-0811">Translocation</keyword>
<proteinExistence type="inferred from homology"/>
<dbReference type="Gene3D" id="3.30.70.3220">
    <property type="match status" value="1"/>
</dbReference>
<dbReference type="RefSeq" id="WP_022064051.1">
    <property type="nucleotide sequence ID" value="NZ_JRGF01000003.1"/>
</dbReference>
<dbReference type="Pfam" id="PF21760">
    <property type="entry name" value="SecD_1st"/>
    <property type="match status" value="1"/>
</dbReference>
<dbReference type="NCBIfam" id="TIGR01129">
    <property type="entry name" value="secD"/>
    <property type="match status" value="1"/>
</dbReference>
<evidence type="ECO:0000256" key="7">
    <source>
        <dbReference type="ARBA" id="ARBA00023010"/>
    </source>
</evidence>
<dbReference type="HAMAP" id="MF_01463_B">
    <property type="entry name" value="SecD_B"/>
    <property type="match status" value="1"/>
</dbReference>
<dbReference type="Proteomes" id="UP000030889">
    <property type="component" value="Unassembled WGS sequence"/>
</dbReference>
<protein>
    <recommendedName>
        <fullName evidence="9 10">Multifunctional fusion protein</fullName>
    </recommendedName>
    <domain>
        <recommendedName>
            <fullName evidence="9">Protein translocase subunit SecD</fullName>
        </recommendedName>
    </domain>
    <domain>
        <recommendedName>
            <fullName evidence="10">Protein-export membrane protein SecF</fullName>
        </recommendedName>
    </domain>
</protein>
<dbReference type="InterPro" id="IPR022813">
    <property type="entry name" value="SecD/SecF_arch_bac"/>
</dbReference>
<feature type="transmembrane region" description="Helical" evidence="9">
    <location>
        <begin position="911"/>
        <end position="928"/>
    </location>
</feature>
<evidence type="ECO:0000313" key="14">
    <source>
        <dbReference type="EMBL" id="KHE42658.1"/>
    </source>
</evidence>
<feature type="transmembrane region" description="Helical" evidence="9">
    <location>
        <begin position="706"/>
        <end position="724"/>
    </location>
</feature>
<dbReference type="NCBIfam" id="TIGR00966">
    <property type="entry name" value="transloc_SecF"/>
    <property type="match status" value="1"/>
</dbReference>
<feature type="transmembrane region" description="Helical" evidence="9">
    <location>
        <begin position="989"/>
        <end position="1011"/>
    </location>
</feature>
<evidence type="ECO:0000256" key="6">
    <source>
        <dbReference type="ARBA" id="ARBA00022989"/>
    </source>
</evidence>
<dbReference type="Gene3D" id="3.30.1360.200">
    <property type="match status" value="1"/>
</dbReference>
<dbReference type="InterPro" id="IPR055344">
    <property type="entry name" value="SecD_SecF_C_bact"/>
</dbReference>
<feature type="domain" description="Protein export membrane protein SecD/SecF C-terminal" evidence="11">
    <location>
        <begin position="834"/>
        <end position="1016"/>
    </location>
</feature>
<sequence>MQNRGAIKAIAIILAIACAYQLSFTFVARNIEKKAARYAEGFPVELQQERQQSYLDSIKSQKVFLGFTYKQVKEREINLGLDLKGGMNVMLEISVEDVVRALSNDSQDPIFNAALSQARSEQKNSAEDFITLFSRAYADLSGNAPLALIFNTQELREKITPTSTNEQVIRVLREEAESAIDNSFNVLRSRIDRFGVTQPNIQKIGASGRILVELPGVKEPERVRKLLQGTASLEFWLTYNNTEIFPMLEQANAVVKELQKASDAAAAGEEQQALQDTEVVDVTEITDGQVTEVAVSEESAEQDLLAELENRPDAAAMTGADEAVMDEFPLFAKLSPALSETGQIMNGPVIGYAKSYDTAAVNSMLNTPQVRMLLPRDVKLMWGVKPIDPAETTYELYAIKANTRDGKAPLDGSAVADAKGDFAEQGSAAEVSMTMTPTGAKTWARMTADNIGEFIAIVLDGYVYSAPRVNSEIPNGRSSISGQFTIQEAKDLANVLKSGKLPAPARITQEAVVGPSLGQESINSSMISFVIAFCCVLIYMMLFYNKAGMVASIALVANLFFLFGVLASFGAVLTLPGIAGIVLTMGMAVDANVLIYERVKEELRGGKGLSLAVNEGYKNAMSAIIDSNVTTIITGIVLFVFGNGPVQGFATTLIIGILTSLFTSLFITRLIFTGMLSRGKNIRFSNKWSENFLQNVHVNFLGIRKWAYGVSLLLIVIAAVSLMTRGLNYGVEFSGGRTFVIRFDQVISDNDVRYALDQTFMSDDVEGDAAYKSFEVKQFGSEAQMQKRITTQYKYDDDSQDANTTVERLMYEALAPLFATPLTFEEFHSTATNPYGIISADMVGPSVASDITRNSFIAVFIGLFAIGIYIIIRFRRWQWGAGSVIALAHDAFLTIGVFSLFYGILPFSMEVNQSFIAAILTIIGYSINDKVVVFDRIREYMGLYPKRSMFDNINNAINHTLSRTINTSATTFVVLLAIFLFGGEVIRGFVFALMFGIVIGTLSSIFLATPVSYDLMSRKAKAPAAPVKTAK</sequence>
<dbReference type="Pfam" id="PF07549">
    <property type="entry name" value="Sec_GG"/>
    <property type="match status" value="1"/>
</dbReference>
<evidence type="ECO:0000256" key="9">
    <source>
        <dbReference type="HAMAP-Rule" id="MF_01463"/>
    </source>
</evidence>
<dbReference type="InterPro" id="IPR048631">
    <property type="entry name" value="SecD_1st"/>
</dbReference>
<evidence type="ECO:0000256" key="2">
    <source>
        <dbReference type="ARBA" id="ARBA00022448"/>
    </source>
</evidence>
<dbReference type="InterPro" id="IPR054384">
    <property type="entry name" value="SecDF_P1_head"/>
</dbReference>
<reference evidence="14 15" key="1">
    <citation type="submission" date="2014-09" db="EMBL/GenBank/DDBJ databases">
        <title>Alistipes sp. 627, sp. nov., a novel member of the family Rikenellaceae isolated from human faeces.</title>
        <authorList>
            <person name="Shkoporov A.N."/>
            <person name="Chaplin A.V."/>
            <person name="Motuzova O.V."/>
            <person name="Kafarskaia L.I."/>
            <person name="Khokhlova E.V."/>
            <person name="Efimov B.A."/>
        </authorList>
    </citation>
    <scope>NUCLEOTIDE SEQUENCE [LARGE SCALE GENOMIC DNA]</scope>
    <source>
        <strain evidence="14 15">627</strain>
    </source>
</reference>
<dbReference type="Pfam" id="PF02355">
    <property type="entry name" value="SecD_SecF_C"/>
    <property type="match status" value="2"/>
</dbReference>
<name>A0ABR4YLE7_9BACT</name>
<evidence type="ECO:0000256" key="8">
    <source>
        <dbReference type="ARBA" id="ARBA00023136"/>
    </source>
</evidence>
<dbReference type="PANTHER" id="PTHR30081:SF1">
    <property type="entry name" value="PROTEIN TRANSLOCASE SUBUNIT SECD"/>
    <property type="match status" value="1"/>
</dbReference>
<dbReference type="NCBIfam" id="TIGR00916">
    <property type="entry name" value="2A0604s01"/>
    <property type="match status" value="2"/>
</dbReference>
<gene>
    <name evidence="9" type="primary">secD</name>
    <name evidence="10" type="synonym">secF</name>
    <name evidence="14" type="ORF">LG35_03450</name>
</gene>
<feature type="transmembrane region" description="Helical" evidence="9">
    <location>
        <begin position="855"/>
        <end position="872"/>
    </location>
</feature>
<feature type="transmembrane region" description="Helical" evidence="9">
    <location>
        <begin position="965"/>
        <end position="983"/>
    </location>
</feature>
<feature type="domain" description="Protein export membrane protein SecD/SecF C-terminal" evidence="11">
    <location>
        <begin position="505"/>
        <end position="673"/>
    </location>
</feature>
<dbReference type="InterPro" id="IPR048634">
    <property type="entry name" value="SecD_SecF_C"/>
</dbReference>
<dbReference type="SUPFAM" id="SSF82866">
    <property type="entry name" value="Multidrug efflux transporter AcrB transmembrane domain"/>
    <property type="match status" value="2"/>
</dbReference>
<evidence type="ECO:0000259" key="12">
    <source>
        <dbReference type="Pfam" id="PF21760"/>
    </source>
</evidence>
<dbReference type="PANTHER" id="PTHR30081">
    <property type="entry name" value="PROTEIN-EXPORT MEMBRANE PROTEIN SEC"/>
    <property type="match status" value="1"/>
</dbReference>